<reference evidence="1 2" key="1">
    <citation type="submission" date="2014-04" db="EMBL/GenBank/DDBJ databases">
        <authorList>
            <consortium name="DOE Joint Genome Institute"/>
            <person name="Kuo A."/>
            <person name="Ruytinx J."/>
            <person name="Rineau F."/>
            <person name="Colpaert J."/>
            <person name="Kohler A."/>
            <person name="Nagy L.G."/>
            <person name="Floudas D."/>
            <person name="Copeland A."/>
            <person name="Barry K.W."/>
            <person name="Cichocki N."/>
            <person name="Veneault-Fourrey C."/>
            <person name="LaButti K."/>
            <person name="Lindquist E.A."/>
            <person name="Lipzen A."/>
            <person name="Lundell T."/>
            <person name="Morin E."/>
            <person name="Murat C."/>
            <person name="Sun H."/>
            <person name="Tunlid A."/>
            <person name="Henrissat B."/>
            <person name="Grigoriev I.V."/>
            <person name="Hibbett D.S."/>
            <person name="Martin F."/>
            <person name="Nordberg H.P."/>
            <person name="Cantor M.N."/>
            <person name="Hua S.X."/>
        </authorList>
    </citation>
    <scope>NUCLEOTIDE SEQUENCE [LARGE SCALE GENOMIC DNA]</scope>
    <source>
        <strain evidence="1 2">UH-Slu-Lm8-n1</strain>
    </source>
</reference>
<dbReference type="AlphaFoldDB" id="A0A0C9ZV88"/>
<accession>A0A0C9ZV88</accession>
<gene>
    <name evidence="1" type="ORF">CY34DRAFT_187560</name>
</gene>
<dbReference type="InParanoid" id="A0A0C9ZV88"/>
<protein>
    <submittedName>
        <fullName evidence="1">Uncharacterized protein</fullName>
    </submittedName>
</protein>
<proteinExistence type="predicted"/>
<organism evidence="1 2">
    <name type="scientific">Suillus luteus UH-Slu-Lm8-n1</name>
    <dbReference type="NCBI Taxonomy" id="930992"/>
    <lineage>
        <taxon>Eukaryota</taxon>
        <taxon>Fungi</taxon>
        <taxon>Dikarya</taxon>
        <taxon>Basidiomycota</taxon>
        <taxon>Agaricomycotina</taxon>
        <taxon>Agaricomycetes</taxon>
        <taxon>Agaricomycetidae</taxon>
        <taxon>Boletales</taxon>
        <taxon>Suillineae</taxon>
        <taxon>Suillaceae</taxon>
        <taxon>Suillus</taxon>
    </lineage>
</organism>
<dbReference type="EMBL" id="KN835259">
    <property type="protein sequence ID" value="KIK41770.1"/>
    <property type="molecule type" value="Genomic_DNA"/>
</dbReference>
<reference evidence="2" key="2">
    <citation type="submission" date="2015-01" db="EMBL/GenBank/DDBJ databases">
        <title>Evolutionary Origins and Diversification of the Mycorrhizal Mutualists.</title>
        <authorList>
            <consortium name="DOE Joint Genome Institute"/>
            <consortium name="Mycorrhizal Genomics Consortium"/>
            <person name="Kohler A."/>
            <person name="Kuo A."/>
            <person name="Nagy L.G."/>
            <person name="Floudas D."/>
            <person name="Copeland A."/>
            <person name="Barry K.W."/>
            <person name="Cichocki N."/>
            <person name="Veneault-Fourrey C."/>
            <person name="LaButti K."/>
            <person name="Lindquist E.A."/>
            <person name="Lipzen A."/>
            <person name="Lundell T."/>
            <person name="Morin E."/>
            <person name="Murat C."/>
            <person name="Riley R."/>
            <person name="Ohm R."/>
            <person name="Sun H."/>
            <person name="Tunlid A."/>
            <person name="Henrissat B."/>
            <person name="Grigoriev I.V."/>
            <person name="Hibbett D.S."/>
            <person name="Martin F."/>
        </authorList>
    </citation>
    <scope>NUCLEOTIDE SEQUENCE [LARGE SCALE GENOMIC DNA]</scope>
    <source>
        <strain evidence="2">UH-Slu-Lm8-n1</strain>
    </source>
</reference>
<dbReference type="OrthoDB" id="2612212at2759"/>
<evidence type="ECO:0000313" key="2">
    <source>
        <dbReference type="Proteomes" id="UP000054485"/>
    </source>
</evidence>
<dbReference type="Proteomes" id="UP000054485">
    <property type="component" value="Unassembled WGS sequence"/>
</dbReference>
<sequence length="156" mass="17517">MFSRCFLPNCPCESTSPQNSSIIDVETCVAIDARGAEVPTPVYRCRWDTQHSPCGMFISGAHRDIFSHLRERHGIMYTADADLECLWSPCSMNRCLKMSSIARHIERHLGIQFRCSRCEFTAREDVVRDHIRRSAGCANAGIQLVPGSEARQIVSA</sequence>
<keyword evidence="2" id="KW-1185">Reference proteome</keyword>
<name>A0A0C9ZV88_9AGAM</name>
<evidence type="ECO:0000313" key="1">
    <source>
        <dbReference type="EMBL" id="KIK41770.1"/>
    </source>
</evidence>
<dbReference type="HOGENOM" id="CLU_126337_2_0_1"/>